<reference evidence="1 2" key="1">
    <citation type="submission" date="2019-08" db="EMBL/GenBank/DDBJ databases">
        <title>Whole genome of Aphis craccivora.</title>
        <authorList>
            <person name="Voronova N.V."/>
            <person name="Shulinski R.S."/>
            <person name="Bandarenka Y.V."/>
            <person name="Zhorov D.G."/>
            <person name="Warner D."/>
        </authorList>
    </citation>
    <scope>NUCLEOTIDE SEQUENCE [LARGE SCALE GENOMIC DNA]</scope>
    <source>
        <strain evidence="1">180601</strain>
        <tissue evidence="1">Whole Body</tissue>
    </source>
</reference>
<dbReference type="EMBL" id="VUJU01001296">
    <property type="protein sequence ID" value="KAF0765936.1"/>
    <property type="molecule type" value="Genomic_DNA"/>
</dbReference>
<keyword evidence="2" id="KW-1185">Reference proteome</keyword>
<evidence type="ECO:0000313" key="2">
    <source>
        <dbReference type="Proteomes" id="UP000478052"/>
    </source>
</evidence>
<dbReference type="AlphaFoldDB" id="A0A6G0Z666"/>
<organism evidence="1 2">
    <name type="scientific">Aphis craccivora</name>
    <name type="common">Cowpea aphid</name>
    <dbReference type="NCBI Taxonomy" id="307492"/>
    <lineage>
        <taxon>Eukaryota</taxon>
        <taxon>Metazoa</taxon>
        <taxon>Ecdysozoa</taxon>
        <taxon>Arthropoda</taxon>
        <taxon>Hexapoda</taxon>
        <taxon>Insecta</taxon>
        <taxon>Pterygota</taxon>
        <taxon>Neoptera</taxon>
        <taxon>Paraneoptera</taxon>
        <taxon>Hemiptera</taxon>
        <taxon>Sternorrhyncha</taxon>
        <taxon>Aphidomorpha</taxon>
        <taxon>Aphidoidea</taxon>
        <taxon>Aphididae</taxon>
        <taxon>Aphidini</taxon>
        <taxon>Aphis</taxon>
        <taxon>Aphis</taxon>
    </lineage>
</organism>
<gene>
    <name evidence="1" type="ORF">FWK35_00016472</name>
</gene>
<evidence type="ECO:0000313" key="1">
    <source>
        <dbReference type="EMBL" id="KAF0765936.1"/>
    </source>
</evidence>
<sequence>MPYLGGSLIKVLYRIVTTKMNYKLKLKNFCPSKFYIERYINEGKLLNYIFGLLFLEPDEVEDTFVYHFLPLVVKKNFKLICKKYFFLCRFQVDEYIKIRSAEEGMIHNKKVKQ</sequence>
<accession>A0A6G0Z666</accession>
<proteinExistence type="predicted"/>
<dbReference type="Proteomes" id="UP000478052">
    <property type="component" value="Unassembled WGS sequence"/>
</dbReference>
<name>A0A6G0Z666_APHCR</name>
<comment type="caution">
    <text evidence="1">The sequence shown here is derived from an EMBL/GenBank/DDBJ whole genome shotgun (WGS) entry which is preliminary data.</text>
</comment>
<protein>
    <submittedName>
        <fullName evidence="1">Uncharacterized protein</fullName>
    </submittedName>
</protein>